<protein>
    <submittedName>
        <fullName evidence="1">Uncharacterized protein</fullName>
    </submittedName>
</protein>
<dbReference type="Proteomes" id="UP000203710">
    <property type="component" value="Segment"/>
</dbReference>
<evidence type="ECO:0000313" key="2">
    <source>
        <dbReference type="Proteomes" id="UP000203710"/>
    </source>
</evidence>
<accession>A0A0K1LKV8</accession>
<name>A0A0K1LKV8_9CAUD</name>
<dbReference type="EMBL" id="KR935213">
    <property type="protein sequence ID" value="AKU43059.1"/>
    <property type="molecule type" value="Genomic_DNA"/>
</dbReference>
<gene>
    <name evidence="1" type="ORF">RCTITAN_42</name>
</gene>
<sequence>MTLLVVGYTSKKELKAAVGKPLQYEETSMFGAEYKADGSFSVAHRPALNGSAGREFFARVTMKNGLIAKVE</sequence>
<dbReference type="KEGG" id="vg:26796475"/>
<evidence type="ECO:0000313" key="1">
    <source>
        <dbReference type="EMBL" id="AKU43059.1"/>
    </source>
</evidence>
<dbReference type="OrthoDB" id="34847at10239"/>
<proteinExistence type="predicted"/>
<organism evidence="1 2">
    <name type="scientific">Rhodobacter phage RcTitan</name>
    <dbReference type="NCBI Taxonomy" id="1662330"/>
    <lineage>
        <taxon>Viruses</taxon>
        <taxon>Duplodnaviria</taxon>
        <taxon>Heunggongvirae</taxon>
        <taxon>Uroviricota</taxon>
        <taxon>Caudoviricetes</taxon>
        <taxon>Titanvirus</taxon>
        <taxon>Titanvirus rctitan</taxon>
    </lineage>
</organism>
<reference evidence="1 2" key="1">
    <citation type="journal article" date="2016" name="Genome Announc.">
        <title>Complete Genome Sequences of Five Bacteriophages That Infect Rhodobacter capsulatus.</title>
        <authorList>
            <person name="Bollivar D.W."/>
            <person name="Bernardoni B."/>
            <person name="Bockman M.R."/>
            <person name="Miller B.M."/>
            <person name="Russell D.A."/>
            <person name="Delesalle V.A."/>
            <person name="Krukonis G.P."/>
            <person name="Hatfull G.F."/>
            <person name="Cross M.R."/>
            <person name="Szewczyk M.M."/>
            <person name="Eppurath A."/>
        </authorList>
    </citation>
    <scope>NUCLEOTIDE SEQUENCE [LARGE SCALE GENOMIC DNA]</scope>
</reference>
<dbReference type="RefSeq" id="YP_009225707.1">
    <property type="nucleotide sequence ID" value="NC_029097.1"/>
</dbReference>
<dbReference type="GeneID" id="26796475"/>
<keyword evidence="2" id="KW-1185">Reference proteome</keyword>